<keyword evidence="4 6" id="KW-0418">Kinase</keyword>
<dbReference type="InterPro" id="IPR016064">
    <property type="entry name" value="NAD/diacylglycerol_kinase_sf"/>
</dbReference>
<feature type="compositionally biased region" description="Basic and acidic residues" evidence="7">
    <location>
        <begin position="44"/>
        <end position="53"/>
    </location>
</feature>
<keyword evidence="3 6" id="KW-0547">Nucleotide-binding</keyword>
<dbReference type="GO" id="GO:0005524">
    <property type="term" value="F:ATP binding"/>
    <property type="evidence" value="ECO:0007669"/>
    <property type="project" value="UniProtKB-KW"/>
</dbReference>
<evidence type="ECO:0000313" key="10">
    <source>
        <dbReference type="Proteomes" id="UP000230750"/>
    </source>
</evidence>
<organism evidence="9 10">
    <name type="scientific">Stichopus japonicus</name>
    <name type="common">Sea cucumber</name>
    <dbReference type="NCBI Taxonomy" id="307972"/>
    <lineage>
        <taxon>Eukaryota</taxon>
        <taxon>Metazoa</taxon>
        <taxon>Echinodermata</taxon>
        <taxon>Eleutherozoa</taxon>
        <taxon>Echinozoa</taxon>
        <taxon>Holothuroidea</taxon>
        <taxon>Aspidochirotacea</taxon>
        <taxon>Aspidochirotida</taxon>
        <taxon>Stichopodidae</taxon>
        <taxon>Apostichopus</taxon>
    </lineage>
</organism>
<feature type="region of interest" description="Disordered" evidence="7">
    <location>
        <begin position="28"/>
        <end position="64"/>
    </location>
</feature>
<evidence type="ECO:0000256" key="5">
    <source>
        <dbReference type="ARBA" id="ARBA00022840"/>
    </source>
</evidence>
<dbReference type="PANTHER" id="PTHR11255:SF48">
    <property type="entry name" value="DIACYLGLYCEROL KINASE 1"/>
    <property type="match status" value="1"/>
</dbReference>
<dbReference type="Pfam" id="PF00781">
    <property type="entry name" value="DAGK_cat"/>
    <property type="match status" value="1"/>
</dbReference>
<keyword evidence="2 6" id="KW-0808">Transferase</keyword>
<gene>
    <name evidence="9" type="ORF">BSL78_05167</name>
</gene>
<comment type="similarity">
    <text evidence="1 6">Belongs to the eukaryotic diacylglycerol kinase family.</text>
</comment>
<evidence type="ECO:0000256" key="7">
    <source>
        <dbReference type="SAM" id="MobiDB-lite"/>
    </source>
</evidence>
<dbReference type="SMART" id="SM00046">
    <property type="entry name" value="DAGKc"/>
    <property type="match status" value="1"/>
</dbReference>
<feature type="compositionally biased region" description="Basic and acidic residues" evidence="7">
    <location>
        <begin position="410"/>
        <end position="419"/>
    </location>
</feature>
<evidence type="ECO:0000256" key="1">
    <source>
        <dbReference type="ARBA" id="ARBA00009280"/>
    </source>
</evidence>
<evidence type="ECO:0000256" key="4">
    <source>
        <dbReference type="ARBA" id="ARBA00022777"/>
    </source>
</evidence>
<dbReference type="AlphaFoldDB" id="A0A2G8LC89"/>
<protein>
    <recommendedName>
        <fullName evidence="6">Diacylglycerol kinase</fullName>
        <shortName evidence="6">DAG kinase</shortName>
        <ecNumber evidence="6">2.7.1.107</ecNumber>
    </recommendedName>
</protein>
<dbReference type="Proteomes" id="UP000230750">
    <property type="component" value="Unassembled WGS sequence"/>
</dbReference>
<dbReference type="InterPro" id="IPR000756">
    <property type="entry name" value="Diacylglycerol_kin_accessory"/>
</dbReference>
<sequence>MLFPEESIYEIATGDKRLISYAHLKQQERKSLTSKEGASSEDVDPSKARKDSISMEGQSLQRGRQGERIMRKFQYLLNPRQVYDLNKGGPMPGLKFFRDVPGFRVLCCGGDGTVGWVLDCIDKLQIEPRPPVSVLPLGTGNDLARCLNWGGGYDGGDLCKTLMDVEDATNVDLDRWHIEFSTTSTEEQGDPVPYNIINNYFSIGVDASIAHRFHMMREKHPERFNSRVKNKLWYFEFGTSETFQATCRNLHEDIDIMCDNMSLDLGSGAPMEGIAILNIPSIYGGSNIWGDTPSEKSAGSLPNGYRGGEKETVIPQVVLPTIGDKLIEVIGIENALHAGQVKAGIRSSGKRLAQCSTVTIRTRKRFPMQIDGEPWLQPPCTINITHKNSTPMLRGPPPKQSFNKIRRFFSRRDSSDERSALIGDPSSTDL</sequence>
<dbReference type="GO" id="GO:0007200">
    <property type="term" value="P:phospholipase C-activating G protein-coupled receptor signaling pathway"/>
    <property type="evidence" value="ECO:0007669"/>
    <property type="project" value="InterPro"/>
</dbReference>
<dbReference type="FunFam" id="3.40.50.10330:FF:000028">
    <property type="entry name" value="Diacylglycerol kinase"/>
    <property type="match status" value="1"/>
</dbReference>
<accession>A0A2G8LC89</accession>
<dbReference type="Gene3D" id="2.60.200.40">
    <property type="match status" value="1"/>
</dbReference>
<comment type="catalytic activity">
    <reaction evidence="6">
        <text>a 1,2-diacyl-sn-glycerol + ATP = a 1,2-diacyl-sn-glycero-3-phosphate + ADP + H(+)</text>
        <dbReference type="Rhea" id="RHEA:10272"/>
        <dbReference type="ChEBI" id="CHEBI:15378"/>
        <dbReference type="ChEBI" id="CHEBI:17815"/>
        <dbReference type="ChEBI" id="CHEBI:30616"/>
        <dbReference type="ChEBI" id="CHEBI:58608"/>
        <dbReference type="ChEBI" id="CHEBI:456216"/>
        <dbReference type="EC" id="2.7.1.107"/>
    </reaction>
</comment>
<dbReference type="InterPro" id="IPR037607">
    <property type="entry name" value="DGK"/>
</dbReference>
<evidence type="ECO:0000256" key="3">
    <source>
        <dbReference type="ARBA" id="ARBA00022741"/>
    </source>
</evidence>
<dbReference type="EMBL" id="MRZV01000129">
    <property type="protein sequence ID" value="PIK57886.1"/>
    <property type="molecule type" value="Genomic_DNA"/>
</dbReference>
<dbReference type="SUPFAM" id="SSF111331">
    <property type="entry name" value="NAD kinase/diacylglycerol kinase-like"/>
    <property type="match status" value="1"/>
</dbReference>
<dbReference type="EC" id="2.7.1.107" evidence="6"/>
<dbReference type="PANTHER" id="PTHR11255">
    <property type="entry name" value="DIACYLGLYCEROL KINASE"/>
    <property type="match status" value="1"/>
</dbReference>
<keyword evidence="10" id="KW-1185">Reference proteome</keyword>
<evidence type="ECO:0000259" key="8">
    <source>
        <dbReference type="PROSITE" id="PS50146"/>
    </source>
</evidence>
<evidence type="ECO:0000256" key="6">
    <source>
        <dbReference type="RuleBase" id="RU361128"/>
    </source>
</evidence>
<evidence type="ECO:0000313" key="9">
    <source>
        <dbReference type="EMBL" id="PIK57886.1"/>
    </source>
</evidence>
<dbReference type="OrthoDB" id="242257at2759"/>
<reference evidence="9 10" key="1">
    <citation type="journal article" date="2017" name="PLoS Biol.">
        <title>The sea cucumber genome provides insights into morphological evolution and visceral regeneration.</title>
        <authorList>
            <person name="Zhang X."/>
            <person name="Sun L."/>
            <person name="Yuan J."/>
            <person name="Sun Y."/>
            <person name="Gao Y."/>
            <person name="Zhang L."/>
            <person name="Li S."/>
            <person name="Dai H."/>
            <person name="Hamel J.F."/>
            <person name="Liu C."/>
            <person name="Yu Y."/>
            <person name="Liu S."/>
            <person name="Lin W."/>
            <person name="Guo K."/>
            <person name="Jin S."/>
            <person name="Xu P."/>
            <person name="Storey K.B."/>
            <person name="Huan P."/>
            <person name="Zhang T."/>
            <person name="Zhou Y."/>
            <person name="Zhang J."/>
            <person name="Lin C."/>
            <person name="Li X."/>
            <person name="Xing L."/>
            <person name="Huo D."/>
            <person name="Sun M."/>
            <person name="Wang L."/>
            <person name="Mercier A."/>
            <person name="Li F."/>
            <person name="Yang H."/>
            <person name="Xiang J."/>
        </authorList>
    </citation>
    <scope>NUCLEOTIDE SEQUENCE [LARGE SCALE GENOMIC DNA]</scope>
    <source>
        <strain evidence="9">Shaxun</strain>
        <tissue evidence="9">Muscle</tissue>
    </source>
</reference>
<comment type="caution">
    <text evidence="9">The sequence shown here is derived from an EMBL/GenBank/DDBJ whole genome shotgun (WGS) entry which is preliminary data.</text>
</comment>
<evidence type="ECO:0000256" key="2">
    <source>
        <dbReference type="ARBA" id="ARBA00022679"/>
    </source>
</evidence>
<keyword evidence="5 6" id="KW-0067">ATP-binding</keyword>
<proteinExistence type="inferred from homology"/>
<dbReference type="InterPro" id="IPR017438">
    <property type="entry name" value="ATP-NAD_kinase_N"/>
</dbReference>
<feature type="domain" description="DAGKc" evidence="8">
    <location>
        <begin position="63"/>
        <end position="182"/>
    </location>
</feature>
<dbReference type="SMART" id="SM00045">
    <property type="entry name" value="DAGKa"/>
    <property type="match status" value="1"/>
</dbReference>
<dbReference type="PROSITE" id="PS50146">
    <property type="entry name" value="DAGK"/>
    <property type="match status" value="1"/>
</dbReference>
<dbReference type="InterPro" id="IPR001206">
    <property type="entry name" value="Diacylglycerol_kinase_cat_dom"/>
</dbReference>
<dbReference type="STRING" id="307972.A0A2G8LC89"/>
<dbReference type="GO" id="GO:0005886">
    <property type="term" value="C:plasma membrane"/>
    <property type="evidence" value="ECO:0007669"/>
    <property type="project" value="TreeGrafter"/>
</dbReference>
<feature type="region of interest" description="Disordered" evidence="7">
    <location>
        <begin position="408"/>
        <end position="430"/>
    </location>
</feature>
<name>A0A2G8LC89_STIJA</name>
<dbReference type="Pfam" id="PF00609">
    <property type="entry name" value="DAGK_acc"/>
    <property type="match status" value="1"/>
</dbReference>
<dbReference type="GO" id="GO:0004143">
    <property type="term" value="F:ATP-dependent diacylglycerol kinase activity"/>
    <property type="evidence" value="ECO:0007669"/>
    <property type="project" value="UniProtKB-EC"/>
</dbReference>
<dbReference type="Gene3D" id="3.40.50.10330">
    <property type="entry name" value="Probable inorganic polyphosphate/atp-NAD kinase, domain 1"/>
    <property type="match status" value="1"/>
</dbReference>